<feature type="region of interest" description="Disordered" evidence="2">
    <location>
        <begin position="1"/>
        <end position="45"/>
    </location>
</feature>
<gene>
    <name evidence="5" type="primary">LOC107016522</name>
</gene>
<feature type="region of interest" description="Disordered" evidence="2">
    <location>
        <begin position="167"/>
        <end position="198"/>
    </location>
</feature>
<dbReference type="InterPro" id="IPR001878">
    <property type="entry name" value="Znf_CCHC"/>
</dbReference>
<evidence type="ECO:0000313" key="4">
    <source>
        <dbReference type="Proteomes" id="UP000694930"/>
    </source>
</evidence>
<keyword evidence="1" id="KW-0862">Zinc</keyword>
<protein>
    <submittedName>
        <fullName evidence="5">Uncharacterized protein LOC107016522</fullName>
    </submittedName>
</protein>
<accession>A0ABM1GKS0</accession>
<feature type="compositionally biased region" description="Low complexity" evidence="2">
    <location>
        <begin position="177"/>
        <end position="190"/>
    </location>
</feature>
<evidence type="ECO:0000259" key="3">
    <source>
        <dbReference type="PROSITE" id="PS50158"/>
    </source>
</evidence>
<evidence type="ECO:0000256" key="2">
    <source>
        <dbReference type="SAM" id="MobiDB-lite"/>
    </source>
</evidence>
<keyword evidence="1" id="KW-0863">Zinc-finger</keyword>
<keyword evidence="4" id="KW-1185">Reference proteome</keyword>
<evidence type="ECO:0000313" key="5">
    <source>
        <dbReference type="RefSeq" id="XP_015072455.1"/>
    </source>
</evidence>
<feature type="compositionally biased region" description="Low complexity" evidence="2">
    <location>
        <begin position="7"/>
        <end position="24"/>
    </location>
</feature>
<feature type="domain" description="CCHC-type" evidence="3">
    <location>
        <begin position="151"/>
        <end position="166"/>
    </location>
</feature>
<reference evidence="4" key="1">
    <citation type="journal article" date="2014" name="Nat. Genet.">
        <title>The genome of the stress-tolerant wild tomato species Solanum pennellii.</title>
        <authorList>
            <person name="Bolger A."/>
            <person name="Scossa F."/>
            <person name="Bolger M.E."/>
            <person name="Lanz C."/>
            <person name="Maumus F."/>
            <person name="Tohge T."/>
            <person name="Quesneville H."/>
            <person name="Alseekh S."/>
            <person name="Sorensen I."/>
            <person name="Lichtenstein G."/>
            <person name="Fich E.A."/>
            <person name="Conte M."/>
            <person name="Keller H."/>
            <person name="Schneeberger K."/>
            <person name="Schwacke R."/>
            <person name="Ofner I."/>
            <person name="Vrebalov J."/>
            <person name="Xu Y."/>
            <person name="Osorio S."/>
            <person name="Aflitos S.A."/>
            <person name="Schijlen E."/>
            <person name="Jimenez-Gomez J.M."/>
            <person name="Ryngajllo M."/>
            <person name="Kimura S."/>
            <person name="Kumar R."/>
            <person name="Koenig D."/>
            <person name="Headland L.R."/>
            <person name="Maloof J.N."/>
            <person name="Sinha N."/>
            <person name="van Ham R.C."/>
            <person name="Lankhorst R.K."/>
            <person name="Mao L."/>
            <person name="Vogel A."/>
            <person name="Arsova B."/>
            <person name="Panstruga R."/>
            <person name="Fei Z."/>
            <person name="Rose J.K."/>
            <person name="Zamir D."/>
            <person name="Carrari F."/>
            <person name="Giovannoni J.J."/>
            <person name="Weigel D."/>
            <person name="Usadel B."/>
            <person name="Fernie A.R."/>
        </authorList>
    </citation>
    <scope>NUCLEOTIDE SEQUENCE [LARGE SCALE GENOMIC DNA]</scope>
    <source>
        <strain evidence="4">cv. LA0716</strain>
    </source>
</reference>
<sequence>MKVQIMPPRRANARNVNARNANATPPVPDKESMTNQNSGVHAPINANGRSATARVHDFVRMNPPELLGSQPNEDPRNFLHEVKKMFESQQKFSALAPWSASVPSSKNSYDQKVKAPGSKSQESVSGTKTYPTCPKCGKNHLGKCLAKKEGCFGCGKSCHRLRDCPSRQCQEGGNGRSYSTTSPAPTSRPTQQGNSSGTDPAATLCFVTPYIAVQFSGSVDTLSEPVSVSTLVGDPVIARWVY</sequence>
<dbReference type="Proteomes" id="UP000694930">
    <property type="component" value="Chromosome 4"/>
</dbReference>
<reference evidence="5" key="2">
    <citation type="submission" date="2025-08" db="UniProtKB">
        <authorList>
            <consortium name="RefSeq"/>
        </authorList>
    </citation>
    <scope>IDENTIFICATION</scope>
</reference>
<name>A0ABM1GKS0_SOLPN</name>
<feature type="region of interest" description="Disordered" evidence="2">
    <location>
        <begin position="96"/>
        <end position="126"/>
    </location>
</feature>
<dbReference type="GeneID" id="107016522"/>
<feature type="compositionally biased region" description="Polar residues" evidence="2">
    <location>
        <begin position="101"/>
        <end position="110"/>
    </location>
</feature>
<evidence type="ECO:0000256" key="1">
    <source>
        <dbReference type="PROSITE-ProRule" id="PRU00047"/>
    </source>
</evidence>
<organism evidence="4 5">
    <name type="scientific">Solanum pennellii</name>
    <name type="common">Tomato</name>
    <name type="synonym">Lycopersicon pennellii</name>
    <dbReference type="NCBI Taxonomy" id="28526"/>
    <lineage>
        <taxon>Eukaryota</taxon>
        <taxon>Viridiplantae</taxon>
        <taxon>Streptophyta</taxon>
        <taxon>Embryophyta</taxon>
        <taxon>Tracheophyta</taxon>
        <taxon>Spermatophyta</taxon>
        <taxon>Magnoliopsida</taxon>
        <taxon>eudicotyledons</taxon>
        <taxon>Gunneridae</taxon>
        <taxon>Pentapetalae</taxon>
        <taxon>asterids</taxon>
        <taxon>lamiids</taxon>
        <taxon>Solanales</taxon>
        <taxon>Solanaceae</taxon>
        <taxon>Solanoideae</taxon>
        <taxon>Solaneae</taxon>
        <taxon>Solanum</taxon>
        <taxon>Solanum subgen. Lycopersicon</taxon>
    </lineage>
</organism>
<dbReference type="PROSITE" id="PS50158">
    <property type="entry name" value="ZF_CCHC"/>
    <property type="match status" value="1"/>
</dbReference>
<proteinExistence type="predicted"/>
<dbReference type="RefSeq" id="XP_015072455.1">
    <property type="nucleotide sequence ID" value="XM_015216969.1"/>
</dbReference>
<keyword evidence="1" id="KW-0479">Metal-binding</keyword>